<comment type="subcellular location">
    <subcellularLocation>
        <location evidence="1 6">Cell membrane</location>
        <topology evidence="1 6">Multi-pass membrane protein</topology>
    </subcellularLocation>
</comment>
<keyword evidence="5 6" id="KW-0472">Membrane</keyword>
<feature type="transmembrane region" description="Helical" evidence="6">
    <location>
        <begin position="207"/>
        <end position="233"/>
    </location>
</feature>
<dbReference type="Proteomes" id="UP000739284">
    <property type="component" value="Unassembled WGS sequence"/>
</dbReference>
<evidence type="ECO:0000256" key="4">
    <source>
        <dbReference type="ARBA" id="ARBA00022989"/>
    </source>
</evidence>
<accession>A0ABS6LBT1</accession>
<dbReference type="CDD" id="cd06261">
    <property type="entry name" value="TM_PBP2"/>
    <property type="match status" value="1"/>
</dbReference>
<protein>
    <submittedName>
        <fullName evidence="8">ABC transporter permease</fullName>
    </submittedName>
</protein>
<comment type="similarity">
    <text evidence="6">Belongs to the binding-protein-dependent transport system permease family.</text>
</comment>
<dbReference type="InterPro" id="IPR025966">
    <property type="entry name" value="OppC_N"/>
</dbReference>
<evidence type="ECO:0000313" key="8">
    <source>
        <dbReference type="EMBL" id="MBU9844406.1"/>
    </source>
</evidence>
<dbReference type="PROSITE" id="PS50928">
    <property type="entry name" value="ABC_TM1"/>
    <property type="match status" value="1"/>
</dbReference>
<evidence type="ECO:0000256" key="5">
    <source>
        <dbReference type="ARBA" id="ARBA00023136"/>
    </source>
</evidence>
<keyword evidence="2 6" id="KW-0813">Transport</keyword>
<feature type="transmembrane region" description="Helical" evidence="6">
    <location>
        <begin position="135"/>
        <end position="160"/>
    </location>
</feature>
<feature type="transmembrane region" description="Helical" evidence="6">
    <location>
        <begin position="253"/>
        <end position="275"/>
    </location>
</feature>
<feature type="transmembrane region" description="Helical" evidence="6">
    <location>
        <begin position="91"/>
        <end position="115"/>
    </location>
</feature>
<keyword evidence="4 6" id="KW-1133">Transmembrane helix</keyword>
<reference evidence="8 9" key="1">
    <citation type="submission" date="2021-03" db="EMBL/GenBank/DDBJ databases">
        <title>Five novel Rahnella species.</title>
        <authorList>
            <person name="Brady C."/>
            <person name="Asselin J."/>
            <person name="Beer S."/>
            <person name="Bruberg M.B."/>
            <person name="Crampton B."/>
            <person name="Venter S."/>
            <person name="Arnold D."/>
            <person name="Denman S."/>
        </authorList>
    </citation>
    <scope>NUCLEOTIDE SEQUENCE [LARGE SCALE GENOMIC DNA]</scope>
    <source>
        <strain evidence="8 9">FRB 231</strain>
    </source>
</reference>
<organism evidence="8 9">
    <name type="scientific">Rahnella ecdela</name>
    <dbReference type="NCBI Taxonomy" id="2816250"/>
    <lineage>
        <taxon>Bacteria</taxon>
        <taxon>Pseudomonadati</taxon>
        <taxon>Pseudomonadota</taxon>
        <taxon>Gammaproteobacteria</taxon>
        <taxon>Enterobacterales</taxon>
        <taxon>Yersiniaceae</taxon>
        <taxon>Rahnella</taxon>
    </lineage>
</organism>
<feature type="domain" description="ABC transmembrane type-1" evidence="7">
    <location>
        <begin position="91"/>
        <end position="275"/>
    </location>
</feature>
<evidence type="ECO:0000313" key="9">
    <source>
        <dbReference type="Proteomes" id="UP000739284"/>
    </source>
</evidence>
<evidence type="ECO:0000256" key="6">
    <source>
        <dbReference type="RuleBase" id="RU363032"/>
    </source>
</evidence>
<sequence>MSISSIAVARHSRHDSFMWQLVSRPTTAIALILLAFILVSALLAPWITPFSPSQLAIIQRLKGPEATHLFGTDELGRDIFSRMLFAGQTSLSVGIAVVVFTSITGVLLGLLAGYFRALDAPISRLIDAMMAFPDILLAIALVAALGPSATNVVIALGIVYTPRMARVIRASTLVIRELPYVEAAKALAVPTPVILYRHILRNLTSPLLVQCTFIFANAILAEAGLSFLGVGISPDIPTWGTMISQGRQYIDQAGWIMLFPGIAIVITVLSLQLLGDGLRDLLDPRLSKGA</sequence>
<evidence type="ECO:0000259" key="7">
    <source>
        <dbReference type="PROSITE" id="PS50928"/>
    </source>
</evidence>
<dbReference type="RefSeq" id="WP_217148316.1">
    <property type="nucleotide sequence ID" value="NZ_JAFMOY010000112.1"/>
</dbReference>
<name>A0ABS6LBT1_9GAMM</name>
<feature type="transmembrane region" description="Helical" evidence="6">
    <location>
        <begin position="28"/>
        <end position="47"/>
    </location>
</feature>
<comment type="caution">
    <text evidence="8">The sequence shown here is derived from an EMBL/GenBank/DDBJ whole genome shotgun (WGS) entry which is preliminary data.</text>
</comment>
<dbReference type="InterPro" id="IPR050366">
    <property type="entry name" value="BP-dependent_transpt_permease"/>
</dbReference>
<evidence type="ECO:0000256" key="1">
    <source>
        <dbReference type="ARBA" id="ARBA00004651"/>
    </source>
</evidence>
<dbReference type="PANTHER" id="PTHR43386:SF25">
    <property type="entry name" value="PEPTIDE ABC TRANSPORTER PERMEASE PROTEIN"/>
    <property type="match status" value="1"/>
</dbReference>
<dbReference type="InterPro" id="IPR000515">
    <property type="entry name" value="MetI-like"/>
</dbReference>
<dbReference type="EMBL" id="JAFMOY010000112">
    <property type="protein sequence ID" value="MBU9844406.1"/>
    <property type="molecule type" value="Genomic_DNA"/>
</dbReference>
<keyword evidence="3 6" id="KW-0812">Transmembrane</keyword>
<gene>
    <name evidence="8" type="ORF">J1784_05170</name>
</gene>
<proteinExistence type="inferred from homology"/>
<evidence type="ECO:0000256" key="3">
    <source>
        <dbReference type="ARBA" id="ARBA00022692"/>
    </source>
</evidence>
<dbReference type="PANTHER" id="PTHR43386">
    <property type="entry name" value="OLIGOPEPTIDE TRANSPORT SYSTEM PERMEASE PROTEIN APPC"/>
    <property type="match status" value="1"/>
</dbReference>
<dbReference type="Pfam" id="PF12911">
    <property type="entry name" value="OppC_N"/>
    <property type="match status" value="1"/>
</dbReference>
<keyword evidence="9" id="KW-1185">Reference proteome</keyword>
<evidence type="ECO:0000256" key="2">
    <source>
        <dbReference type="ARBA" id="ARBA00022448"/>
    </source>
</evidence>
<dbReference type="Pfam" id="PF00528">
    <property type="entry name" value="BPD_transp_1"/>
    <property type="match status" value="1"/>
</dbReference>